<sequence>MHDGAIGAFLNFAIRVTTQEQKMHIIFTTSDSFFESWLQERINSPHFDTLVLGDLAHEEANKYFLHAVVNKTKLSEETRNLLESVDFNIPFKMTGGRMVFIKKYVQQVHESAMRFRPVQLAYTVIQGNFLGRAKTFGKKEALAVSELLVNSSCGYTSYHRLVEQFGGAVVEEMVQRNFLHLCPVSEFSRDLIPSPSEPVVTAQSEPALRAMEAFVNKFVK</sequence>
<dbReference type="STRING" id="200324.A0A2N5W3P0"/>
<dbReference type="Proteomes" id="UP000235388">
    <property type="component" value="Unassembled WGS sequence"/>
</dbReference>
<reference evidence="2 3" key="1">
    <citation type="submission" date="2017-11" db="EMBL/GenBank/DDBJ databases">
        <title>De novo assembly and phasing of dikaryotic genomes from two isolates of Puccinia coronata f. sp. avenae, the causal agent of oat crown rust.</title>
        <authorList>
            <person name="Miller M.E."/>
            <person name="Zhang Y."/>
            <person name="Omidvar V."/>
            <person name="Sperschneider J."/>
            <person name="Schwessinger B."/>
            <person name="Raley C."/>
            <person name="Palmer J.M."/>
            <person name="Garnica D."/>
            <person name="Upadhyaya N."/>
            <person name="Rathjen J."/>
            <person name="Taylor J.M."/>
            <person name="Park R.F."/>
            <person name="Dodds P.N."/>
            <person name="Hirsch C.D."/>
            <person name="Kianian S.F."/>
            <person name="Figueroa M."/>
        </authorList>
    </citation>
    <scope>NUCLEOTIDE SEQUENCE [LARGE SCALE GENOMIC DNA]</scope>
    <source>
        <strain evidence="2">12NC29</strain>
    </source>
</reference>
<dbReference type="PANTHER" id="PTHR37096">
    <property type="entry name" value="YALI0E33429P"/>
    <property type="match status" value="1"/>
</dbReference>
<comment type="caution">
    <text evidence="2">The sequence shown here is derived from an EMBL/GenBank/DDBJ whole genome shotgun (WGS) entry which is preliminary data.</text>
</comment>
<proteinExistence type="predicted"/>
<dbReference type="AlphaFoldDB" id="A0A2N5W3P0"/>
<dbReference type="OrthoDB" id="2150628at2759"/>
<evidence type="ECO:0008006" key="4">
    <source>
        <dbReference type="Google" id="ProtNLM"/>
    </source>
</evidence>
<dbReference type="EMBL" id="PGCJ01000785">
    <property type="protein sequence ID" value="PLW21316.1"/>
    <property type="molecule type" value="Genomic_DNA"/>
</dbReference>
<evidence type="ECO:0000313" key="3">
    <source>
        <dbReference type="Proteomes" id="UP000235388"/>
    </source>
</evidence>
<evidence type="ECO:0000313" key="1">
    <source>
        <dbReference type="EMBL" id="PLW21316.1"/>
    </source>
</evidence>
<dbReference type="PANTHER" id="PTHR37096:SF1">
    <property type="entry name" value="AAA+ ATPASE DOMAIN-CONTAINING PROTEIN"/>
    <property type="match status" value="1"/>
</dbReference>
<gene>
    <name evidence="2" type="ORF">PCANC_01252</name>
    <name evidence="1" type="ORF">PCANC_05059</name>
</gene>
<name>A0A2N5W3P0_9BASI</name>
<protein>
    <recommendedName>
        <fullName evidence="4">ATPase AAA-type core domain-containing protein</fullName>
    </recommendedName>
</protein>
<accession>A0A2N5W3P0</accession>
<organism evidence="2 3">
    <name type="scientific">Puccinia coronata f. sp. avenae</name>
    <dbReference type="NCBI Taxonomy" id="200324"/>
    <lineage>
        <taxon>Eukaryota</taxon>
        <taxon>Fungi</taxon>
        <taxon>Dikarya</taxon>
        <taxon>Basidiomycota</taxon>
        <taxon>Pucciniomycotina</taxon>
        <taxon>Pucciniomycetes</taxon>
        <taxon>Pucciniales</taxon>
        <taxon>Pucciniaceae</taxon>
        <taxon>Puccinia</taxon>
    </lineage>
</organism>
<keyword evidence="3" id="KW-1185">Reference proteome</keyword>
<evidence type="ECO:0000313" key="2">
    <source>
        <dbReference type="EMBL" id="PLW56876.1"/>
    </source>
</evidence>
<dbReference type="InterPro" id="IPR051667">
    <property type="entry name" value="Archaeal_ATPase_domain"/>
</dbReference>
<dbReference type="EMBL" id="PGCJ01000016">
    <property type="protein sequence ID" value="PLW56876.1"/>
    <property type="molecule type" value="Genomic_DNA"/>
</dbReference>